<accession>A0A952KNP7</accession>
<reference evidence="2" key="1">
    <citation type="submission" date="2020-06" db="EMBL/GenBank/DDBJ databases">
        <title>Stable isotope informed genome-resolved metagenomics uncovers potential trophic interactions in rhizosphere soil.</title>
        <authorList>
            <person name="Starr E.P."/>
            <person name="Shi S."/>
            <person name="Blazewicz S.J."/>
            <person name="Koch B.J."/>
            <person name="Probst A.J."/>
            <person name="Hungate B.A."/>
            <person name="Pett-Ridge J."/>
            <person name="Firestone M.K."/>
            <person name="Banfield J.F."/>
        </authorList>
    </citation>
    <scope>NUCLEOTIDE SEQUENCE</scope>
    <source>
        <strain evidence="2">YM_69_17</strain>
    </source>
</reference>
<evidence type="ECO:0000313" key="2">
    <source>
        <dbReference type="EMBL" id="MBW8728814.1"/>
    </source>
</evidence>
<comment type="caution">
    <text evidence="2">The sequence shown here is derived from an EMBL/GenBank/DDBJ whole genome shotgun (WGS) entry which is preliminary data.</text>
</comment>
<dbReference type="EMBL" id="JAEKLZ010000457">
    <property type="protein sequence ID" value="MBW8728814.1"/>
    <property type="molecule type" value="Genomic_DNA"/>
</dbReference>
<evidence type="ECO:0000256" key="1">
    <source>
        <dbReference type="SAM" id="MobiDB-lite"/>
    </source>
</evidence>
<evidence type="ECO:0000313" key="3">
    <source>
        <dbReference type="Proteomes" id="UP000700706"/>
    </source>
</evidence>
<feature type="compositionally biased region" description="Basic and acidic residues" evidence="1">
    <location>
        <begin position="117"/>
        <end position="127"/>
    </location>
</feature>
<sequence>MEAAAADLDVQAYCRSLALQQIQMLTRLAEIGMQLAEAEGSRAIAAQARAAEPKVDETSVATARAEAQEAGLGFSRFSRSVQRSLSLRARAADQLYARDKAEAPDREAARKARRERHREEVQEVLHG</sequence>
<name>A0A952KNP7_9PROT</name>
<feature type="compositionally biased region" description="Basic and acidic residues" evidence="1">
    <location>
        <begin position="98"/>
        <end position="110"/>
    </location>
</feature>
<gene>
    <name evidence="2" type="ORF">JF625_27155</name>
</gene>
<feature type="non-terminal residue" evidence="2">
    <location>
        <position position="127"/>
    </location>
</feature>
<protein>
    <submittedName>
        <fullName evidence="2">Uncharacterized protein</fullName>
    </submittedName>
</protein>
<dbReference type="Proteomes" id="UP000700706">
    <property type="component" value="Unassembled WGS sequence"/>
</dbReference>
<dbReference type="AlphaFoldDB" id="A0A952KNP7"/>
<organism evidence="2 3">
    <name type="scientific">Inquilinus limosus</name>
    <dbReference type="NCBI Taxonomy" id="171674"/>
    <lineage>
        <taxon>Bacteria</taxon>
        <taxon>Pseudomonadati</taxon>
        <taxon>Pseudomonadota</taxon>
        <taxon>Alphaproteobacteria</taxon>
        <taxon>Rhodospirillales</taxon>
        <taxon>Rhodospirillaceae</taxon>
        <taxon>Inquilinus</taxon>
    </lineage>
</organism>
<feature type="region of interest" description="Disordered" evidence="1">
    <location>
        <begin position="98"/>
        <end position="127"/>
    </location>
</feature>
<proteinExistence type="predicted"/>